<protein>
    <submittedName>
        <fullName evidence="1">Uncharacterized protein</fullName>
    </submittedName>
</protein>
<reference evidence="1" key="2">
    <citation type="submission" date="2021-04" db="EMBL/GenBank/DDBJ databases">
        <authorList>
            <person name="Gilroy R."/>
        </authorList>
    </citation>
    <scope>NUCLEOTIDE SEQUENCE</scope>
    <source>
        <strain evidence="1">ChiGjej6B6-14162</strain>
    </source>
</reference>
<organism evidence="1 2">
    <name type="scientific">Candidatus Parabacteroides intestinipullorum</name>
    <dbReference type="NCBI Taxonomy" id="2838723"/>
    <lineage>
        <taxon>Bacteria</taxon>
        <taxon>Pseudomonadati</taxon>
        <taxon>Bacteroidota</taxon>
        <taxon>Bacteroidia</taxon>
        <taxon>Bacteroidales</taxon>
        <taxon>Tannerellaceae</taxon>
        <taxon>Parabacteroides</taxon>
    </lineage>
</organism>
<comment type="caution">
    <text evidence="1">The sequence shown here is derived from an EMBL/GenBank/DDBJ whole genome shotgun (WGS) entry which is preliminary data.</text>
</comment>
<dbReference type="EMBL" id="DXEL01000002">
    <property type="protein sequence ID" value="HIX73450.1"/>
    <property type="molecule type" value="Genomic_DNA"/>
</dbReference>
<accession>A0A9D2BEC2</accession>
<sequence length="220" mass="24194">MKRYIRVFVFSLFGLFAVLVAYGQEPESRIDTTRQSQEEIQEMYLTYASIVASKHEQEKKEYTARTLIMPVFGFGASQLSGGIMVGYMARMGGYVKLKSGLTSSLSTGDLECEKGGYVEGGDQPLWFTGNKHKSRFAATAGVTYAITKPVFAYVGVGYGNRTLAWETTDGGWAKVSDYSFNGVEVEAGAIAYWERLAFSVGVQTNSFKYLEGNIGIGVIF</sequence>
<reference evidence="1" key="1">
    <citation type="journal article" date="2021" name="PeerJ">
        <title>Extensive microbial diversity within the chicken gut microbiome revealed by metagenomics and culture.</title>
        <authorList>
            <person name="Gilroy R."/>
            <person name="Ravi A."/>
            <person name="Getino M."/>
            <person name="Pursley I."/>
            <person name="Horton D.L."/>
            <person name="Alikhan N.F."/>
            <person name="Baker D."/>
            <person name="Gharbi K."/>
            <person name="Hall N."/>
            <person name="Watson M."/>
            <person name="Adriaenssens E.M."/>
            <person name="Foster-Nyarko E."/>
            <person name="Jarju S."/>
            <person name="Secka A."/>
            <person name="Antonio M."/>
            <person name="Oren A."/>
            <person name="Chaudhuri R.R."/>
            <person name="La Ragione R."/>
            <person name="Hildebrand F."/>
            <person name="Pallen M.J."/>
        </authorList>
    </citation>
    <scope>NUCLEOTIDE SEQUENCE</scope>
    <source>
        <strain evidence="1">ChiGjej6B6-14162</strain>
    </source>
</reference>
<proteinExistence type="predicted"/>
<evidence type="ECO:0000313" key="2">
    <source>
        <dbReference type="Proteomes" id="UP000886740"/>
    </source>
</evidence>
<name>A0A9D2BEC2_9BACT</name>
<dbReference type="Proteomes" id="UP000886740">
    <property type="component" value="Unassembled WGS sequence"/>
</dbReference>
<dbReference type="AlphaFoldDB" id="A0A9D2BEC2"/>
<evidence type="ECO:0000313" key="1">
    <source>
        <dbReference type="EMBL" id="HIX73450.1"/>
    </source>
</evidence>
<gene>
    <name evidence="1" type="ORF">H9977_00090</name>
</gene>